<protein>
    <submittedName>
        <fullName evidence="1">Uncharacterized protein</fullName>
    </submittedName>
</protein>
<keyword evidence="2" id="KW-1185">Reference proteome</keyword>
<reference evidence="2" key="1">
    <citation type="journal article" date="2019" name="Int. J. Syst. Evol. Microbiol.">
        <title>The Global Catalogue of Microorganisms (GCM) 10K type strain sequencing project: providing services to taxonomists for standard genome sequencing and annotation.</title>
        <authorList>
            <consortium name="The Broad Institute Genomics Platform"/>
            <consortium name="The Broad Institute Genome Sequencing Center for Infectious Disease"/>
            <person name="Wu L."/>
            <person name="Ma J."/>
        </authorList>
    </citation>
    <scope>NUCLEOTIDE SEQUENCE [LARGE SCALE GENOMIC DNA]</scope>
    <source>
        <strain evidence="2">CGMCC 1.6784</strain>
    </source>
</reference>
<sequence>MSPEYLNPASWFELLAVDERRKGAQVSILTPEEYERYRQCVADIDLPDAEKDELIGIVAQIMAHFVDAAFGETSEQIILSARENGAFPSSAECGKLSDIPENQRVDLGYEGASNIREP</sequence>
<dbReference type="Proteomes" id="UP000605099">
    <property type="component" value="Unassembled WGS sequence"/>
</dbReference>
<name>A0ABQ2JR15_9SPHN</name>
<dbReference type="EMBL" id="BMLK01000010">
    <property type="protein sequence ID" value="GGN51266.1"/>
    <property type="molecule type" value="Genomic_DNA"/>
</dbReference>
<evidence type="ECO:0000313" key="2">
    <source>
        <dbReference type="Proteomes" id="UP000605099"/>
    </source>
</evidence>
<gene>
    <name evidence="1" type="ORF">GCM10011349_23700</name>
</gene>
<organism evidence="1 2">
    <name type="scientific">Novosphingobium indicum</name>
    <dbReference type="NCBI Taxonomy" id="462949"/>
    <lineage>
        <taxon>Bacteria</taxon>
        <taxon>Pseudomonadati</taxon>
        <taxon>Pseudomonadota</taxon>
        <taxon>Alphaproteobacteria</taxon>
        <taxon>Sphingomonadales</taxon>
        <taxon>Sphingomonadaceae</taxon>
        <taxon>Novosphingobium</taxon>
    </lineage>
</organism>
<evidence type="ECO:0000313" key="1">
    <source>
        <dbReference type="EMBL" id="GGN51266.1"/>
    </source>
</evidence>
<accession>A0ABQ2JR15</accession>
<comment type="caution">
    <text evidence="1">The sequence shown here is derived from an EMBL/GenBank/DDBJ whole genome shotgun (WGS) entry which is preliminary data.</text>
</comment>
<proteinExistence type="predicted"/>